<name>A0A8H6JR15_9PEZI</name>
<dbReference type="EMBL" id="WIGN01000021">
    <property type="protein sequence ID" value="KAF6817477.1"/>
    <property type="molecule type" value="Genomic_DNA"/>
</dbReference>
<evidence type="ECO:0000256" key="1">
    <source>
        <dbReference type="SAM" id="MobiDB-lite"/>
    </source>
</evidence>
<gene>
    <name evidence="2" type="ORF">CSOJ01_02399</name>
</gene>
<dbReference type="Proteomes" id="UP000652219">
    <property type="component" value="Unassembled WGS sequence"/>
</dbReference>
<evidence type="ECO:0000313" key="3">
    <source>
        <dbReference type="Proteomes" id="UP000652219"/>
    </source>
</evidence>
<comment type="caution">
    <text evidence="2">The sequence shown here is derived from an EMBL/GenBank/DDBJ whole genome shotgun (WGS) entry which is preliminary data.</text>
</comment>
<protein>
    <submittedName>
        <fullName evidence="2">Uncharacterized protein</fullName>
    </submittedName>
</protein>
<proteinExistence type="predicted"/>
<evidence type="ECO:0000313" key="2">
    <source>
        <dbReference type="EMBL" id="KAF6817477.1"/>
    </source>
</evidence>
<reference evidence="2 3" key="1">
    <citation type="journal article" date="2020" name="Phytopathology">
        <title>Genome Sequence Resources of Colletotrichum truncatum, C. plurivorum, C. musicola, and C. sojae: Four Species Pathogenic to Soybean (Glycine max).</title>
        <authorList>
            <person name="Rogerio F."/>
            <person name="Boufleur T.R."/>
            <person name="Ciampi-Guillardi M."/>
            <person name="Sukno S.A."/>
            <person name="Thon M.R."/>
            <person name="Massola Junior N.S."/>
            <person name="Baroncelli R."/>
        </authorList>
    </citation>
    <scope>NUCLEOTIDE SEQUENCE [LARGE SCALE GENOMIC DNA]</scope>
    <source>
        <strain evidence="2 3">LFN0009</strain>
    </source>
</reference>
<keyword evidence="3" id="KW-1185">Reference proteome</keyword>
<organism evidence="2 3">
    <name type="scientific">Colletotrichum sojae</name>
    <dbReference type="NCBI Taxonomy" id="2175907"/>
    <lineage>
        <taxon>Eukaryota</taxon>
        <taxon>Fungi</taxon>
        <taxon>Dikarya</taxon>
        <taxon>Ascomycota</taxon>
        <taxon>Pezizomycotina</taxon>
        <taxon>Sordariomycetes</taxon>
        <taxon>Hypocreomycetidae</taxon>
        <taxon>Glomerellales</taxon>
        <taxon>Glomerellaceae</taxon>
        <taxon>Colletotrichum</taxon>
        <taxon>Colletotrichum orchidearum species complex</taxon>
    </lineage>
</organism>
<sequence>MTDHTVPPTGTGTFHRLTAGLAGSPTHSTLAHIALRATAPMGNTTMDTGVTKPGLRTLSSPNGGAGLHPPARWALH</sequence>
<feature type="region of interest" description="Disordered" evidence="1">
    <location>
        <begin position="42"/>
        <end position="76"/>
    </location>
</feature>
<dbReference type="AlphaFoldDB" id="A0A8H6JR15"/>
<accession>A0A8H6JR15</accession>